<dbReference type="OrthoDB" id="1715574at2759"/>
<organism evidence="2 3">
    <name type="scientific">Juglans regia</name>
    <name type="common">English walnut</name>
    <dbReference type="NCBI Taxonomy" id="51240"/>
    <lineage>
        <taxon>Eukaryota</taxon>
        <taxon>Viridiplantae</taxon>
        <taxon>Streptophyta</taxon>
        <taxon>Embryophyta</taxon>
        <taxon>Tracheophyta</taxon>
        <taxon>Spermatophyta</taxon>
        <taxon>Magnoliopsida</taxon>
        <taxon>eudicotyledons</taxon>
        <taxon>Gunneridae</taxon>
        <taxon>Pentapetalae</taxon>
        <taxon>rosids</taxon>
        <taxon>fabids</taxon>
        <taxon>Fagales</taxon>
        <taxon>Juglandaceae</taxon>
        <taxon>Juglans</taxon>
    </lineage>
</organism>
<dbReference type="Proteomes" id="UP000235220">
    <property type="component" value="Chromosome 3"/>
</dbReference>
<keyword evidence="2" id="KW-1185">Reference proteome</keyword>
<dbReference type="AlphaFoldDB" id="A0A2I4HPW6"/>
<proteinExistence type="predicted"/>
<feature type="chain" id="PRO_5028079901" evidence="1">
    <location>
        <begin position="18"/>
        <end position="115"/>
    </location>
</feature>
<evidence type="ECO:0000313" key="3">
    <source>
        <dbReference type="RefSeq" id="XP_018858190.2"/>
    </source>
</evidence>
<dbReference type="InParanoid" id="A0A2I4HPW6"/>
<dbReference type="KEGG" id="jre:109020224"/>
<gene>
    <name evidence="3" type="primary">LOC109020224</name>
</gene>
<evidence type="ECO:0000313" key="2">
    <source>
        <dbReference type="Proteomes" id="UP000235220"/>
    </source>
</evidence>
<name>A0A2I4HPW6_JUGRE</name>
<reference evidence="3" key="1">
    <citation type="submission" date="2025-08" db="UniProtKB">
        <authorList>
            <consortium name="RefSeq"/>
        </authorList>
    </citation>
    <scope>IDENTIFICATION</scope>
    <source>
        <tissue evidence="3">Leaves</tissue>
    </source>
</reference>
<protein>
    <submittedName>
        <fullName evidence="3">Probable galacturonosyltransferase 14</fullName>
    </submittedName>
</protein>
<feature type="signal peptide" evidence="1">
    <location>
        <begin position="1"/>
        <end position="17"/>
    </location>
</feature>
<dbReference type="RefSeq" id="XP_018858190.2">
    <property type="nucleotide sequence ID" value="XM_019002645.2"/>
</dbReference>
<evidence type="ECO:0000256" key="1">
    <source>
        <dbReference type="SAM" id="SignalP"/>
    </source>
</evidence>
<accession>A0A2I4HPW6</accession>
<dbReference type="GeneID" id="109020224"/>
<sequence length="115" mass="13707">MTLFSLLCFRLFKQAFGTKRQVRDFYKILNQVNTEEIPHGQLVYEMKISQYDASTFAFKLRAMVWLFPIFSDINLIFYTPPQSVGEITYNQIELNIFELAWWQRFCQGICQLITT</sequence>
<keyword evidence="1" id="KW-0732">Signal</keyword>